<evidence type="ECO:0000256" key="2">
    <source>
        <dbReference type="ARBA" id="ARBA00008779"/>
    </source>
</evidence>
<keyword evidence="4" id="KW-0378">Hydrolase</keyword>
<evidence type="ECO:0000259" key="8">
    <source>
        <dbReference type="Pfam" id="PF00884"/>
    </source>
</evidence>
<keyword evidence="6" id="KW-0325">Glycoprotein</keyword>
<evidence type="ECO:0000256" key="7">
    <source>
        <dbReference type="SAM" id="SignalP"/>
    </source>
</evidence>
<dbReference type="Proteomes" id="UP001549921">
    <property type="component" value="Unassembled WGS sequence"/>
</dbReference>
<dbReference type="Gene3D" id="3.40.720.10">
    <property type="entry name" value="Alkaline Phosphatase, subunit A"/>
    <property type="match status" value="1"/>
</dbReference>
<dbReference type="Gene3D" id="3.30.1120.10">
    <property type="match status" value="1"/>
</dbReference>
<gene>
    <name evidence="9" type="ORF">ABMA28_000941</name>
</gene>
<organism evidence="9 10">
    <name type="scientific">Loxostege sticticalis</name>
    <name type="common">Beet webworm moth</name>
    <dbReference type="NCBI Taxonomy" id="481309"/>
    <lineage>
        <taxon>Eukaryota</taxon>
        <taxon>Metazoa</taxon>
        <taxon>Ecdysozoa</taxon>
        <taxon>Arthropoda</taxon>
        <taxon>Hexapoda</taxon>
        <taxon>Insecta</taxon>
        <taxon>Pterygota</taxon>
        <taxon>Neoptera</taxon>
        <taxon>Endopterygota</taxon>
        <taxon>Lepidoptera</taxon>
        <taxon>Glossata</taxon>
        <taxon>Ditrysia</taxon>
        <taxon>Pyraloidea</taxon>
        <taxon>Crambidae</taxon>
        <taxon>Pyraustinae</taxon>
        <taxon>Loxostege</taxon>
    </lineage>
</organism>
<name>A0ABD0T450_LOXSC</name>
<dbReference type="InterPro" id="IPR017850">
    <property type="entry name" value="Alkaline_phosphatase_core_sf"/>
</dbReference>
<evidence type="ECO:0000256" key="4">
    <source>
        <dbReference type="ARBA" id="ARBA00022801"/>
    </source>
</evidence>
<dbReference type="InterPro" id="IPR000917">
    <property type="entry name" value="Sulfatase_N"/>
</dbReference>
<dbReference type="PROSITE" id="PS00523">
    <property type="entry name" value="SULFATASE_1"/>
    <property type="match status" value="1"/>
</dbReference>
<keyword evidence="3" id="KW-0479">Metal-binding</keyword>
<feature type="domain" description="Sulfatase N-terminal" evidence="8">
    <location>
        <begin position="27"/>
        <end position="350"/>
    </location>
</feature>
<dbReference type="GO" id="GO:0046872">
    <property type="term" value="F:metal ion binding"/>
    <property type="evidence" value="ECO:0007669"/>
    <property type="project" value="UniProtKB-KW"/>
</dbReference>
<dbReference type="GO" id="GO:0008484">
    <property type="term" value="F:sulfuric ester hydrolase activity"/>
    <property type="evidence" value="ECO:0007669"/>
    <property type="project" value="UniProtKB-ARBA"/>
</dbReference>
<accession>A0ABD0T450</accession>
<feature type="signal peptide" evidence="7">
    <location>
        <begin position="1"/>
        <end position="24"/>
    </location>
</feature>
<comment type="caution">
    <text evidence="9">The sequence shown here is derived from an EMBL/GenBank/DDBJ whole genome shotgun (WGS) entry which is preliminary data.</text>
</comment>
<dbReference type="Pfam" id="PF00884">
    <property type="entry name" value="Sulfatase"/>
    <property type="match status" value="1"/>
</dbReference>
<proteinExistence type="inferred from homology"/>
<evidence type="ECO:0000256" key="6">
    <source>
        <dbReference type="ARBA" id="ARBA00023180"/>
    </source>
</evidence>
<keyword evidence="5" id="KW-0106">Calcium</keyword>
<dbReference type="InterPro" id="IPR047115">
    <property type="entry name" value="ARSB"/>
</dbReference>
<comment type="cofactor">
    <cofactor evidence="1">
        <name>Ca(2+)</name>
        <dbReference type="ChEBI" id="CHEBI:29108"/>
    </cofactor>
</comment>
<protein>
    <recommendedName>
        <fullName evidence="8">Sulfatase N-terminal domain-containing protein</fullName>
    </recommendedName>
</protein>
<sequence>MKTKLANWVPLLIFLGIMSGSGHAQQPNVVFIMVDDMGWNDVSFHGSDQILTPNIDTLAYRGVILQQYYSEAVCTPARTALLTGKYPMRLGMHGFPLYNSEDRGIPLSERLLPSYMKELGYATHLVGKWHVGMSRPEYLPTARGFDSHYGMRGGFIDYYTYNKVETWPDGRMLYGLDLFDNDIPQEEEHRYIVDALTDRAVRIIHHHNESQPLFLHLTHNAPHGGNEGGKLQPPLYSAVKNRHIAHSDRRLYAEVVGNLDRSVGRVVRALAEKGILDDTIIIFVSDNGAPTVGEMNNWGVNLPLRGKKYTPWEGAVRVPAFIWHSSFRPRVWNGLMHITDWLPTLTAAAGGQFNGRIDGINQWDPIIQDGESRRSEVLLTIEDSNRNRYASYRAGDYKIIVGNVTGLSNGYYGEEFMRNKYDPPEYYPTLKTCEVARIFEDMGMYLDYNEVFSMRAAATVEQEDTVKDPSPCVPSPTRGCLYNVRRDPSESHDLWNKANKIAVLLTSRLRSLWAMQKRKSPPNLQIEGDPVNFDFVWTPWIFSESENDIINGQVSSRQFSGLQNGRNITVAGLINCDRESGFSNLLCLLRSVF</sequence>
<dbReference type="AlphaFoldDB" id="A0ABD0T450"/>
<dbReference type="EMBL" id="JBEDNZ010000010">
    <property type="protein sequence ID" value="KAL0832776.1"/>
    <property type="molecule type" value="Genomic_DNA"/>
</dbReference>
<evidence type="ECO:0000313" key="10">
    <source>
        <dbReference type="Proteomes" id="UP001549921"/>
    </source>
</evidence>
<evidence type="ECO:0000256" key="5">
    <source>
        <dbReference type="ARBA" id="ARBA00022837"/>
    </source>
</evidence>
<dbReference type="CDD" id="cd16029">
    <property type="entry name" value="4-S"/>
    <property type="match status" value="1"/>
</dbReference>
<keyword evidence="7" id="KW-0732">Signal</keyword>
<dbReference type="SUPFAM" id="SSF53649">
    <property type="entry name" value="Alkaline phosphatase-like"/>
    <property type="match status" value="1"/>
</dbReference>
<evidence type="ECO:0000256" key="3">
    <source>
        <dbReference type="ARBA" id="ARBA00022723"/>
    </source>
</evidence>
<dbReference type="InterPro" id="IPR024607">
    <property type="entry name" value="Sulfatase_CS"/>
</dbReference>
<feature type="chain" id="PRO_5044765663" description="Sulfatase N-terminal domain-containing protein" evidence="7">
    <location>
        <begin position="25"/>
        <end position="593"/>
    </location>
</feature>
<evidence type="ECO:0000313" key="9">
    <source>
        <dbReference type="EMBL" id="KAL0832776.1"/>
    </source>
</evidence>
<reference evidence="9 10" key="1">
    <citation type="submission" date="2024-06" db="EMBL/GenBank/DDBJ databases">
        <title>A chromosome-level genome assembly of beet webworm, Loxostege sticticalis.</title>
        <authorList>
            <person name="Zhang Y."/>
        </authorList>
    </citation>
    <scope>NUCLEOTIDE SEQUENCE [LARGE SCALE GENOMIC DNA]</scope>
    <source>
        <strain evidence="9">AQ028</strain>
        <tissue evidence="9">Male pupae</tissue>
    </source>
</reference>
<evidence type="ECO:0000256" key="1">
    <source>
        <dbReference type="ARBA" id="ARBA00001913"/>
    </source>
</evidence>
<dbReference type="PANTHER" id="PTHR10342">
    <property type="entry name" value="ARYLSULFATASE"/>
    <property type="match status" value="1"/>
</dbReference>
<comment type="similarity">
    <text evidence="2">Belongs to the sulfatase family.</text>
</comment>
<dbReference type="PROSITE" id="PS00149">
    <property type="entry name" value="SULFATASE_2"/>
    <property type="match status" value="1"/>
</dbReference>
<dbReference type="PANTHER" id="PTHR10342:SF264">
    <property type="entry name" value="MIP05773P-RELATED"/>
    <property type="match status" value="1"/>
</dbReference>